<dbReference type="SUPFAM" id="SSF47473">
    <property type="entry name" value="EF-hand"/>
    <property type="match status" value="1"/>
</dbReference>
<comment type="caution">
    <text evidence="1">The sequence shown here is derived from an EMBL/GenBank/DDBJ whole genome shotgun (WGS) entry which is preliminary data.</text>
</comment>
<proteinExistence type="predicted"/>
<evidence type="ECO:0008006" key="3">
    <source>
        <dbReference type="Google" id="ProtNLM"/>
    </source>
</evidence>
<evidence type="ECO:0000313" key="1">
    <source>
        <dbReference type="EMBL" id="CAF1312462.1"/>
    </source>
</evidence>
<reference evidence="1" key="1">
    <citation type="submission" date="2021-02" db="EMBL/GenBank/DDBJ databases">
        <authorList>
            <person name="Nowell W R."/>
        </authorList>
    </citation>
    <scope>NUCLEOTIDE SEQUENCE</scope>
</reference>
<accession>A0A815EH79</accession>
<gene>
    <name evidence="1" type="ORF">XAT740_LOCUS29459</name>
</gene>
<dbReference type="EMBL" id="CAJNOR010002567">
    <property type="protein sequence ID" value="CAF1312462.1"/>
    <property type="molecule type" value="Genomic_DNA"/>
</dbReference>
<dbReference type="Proteomes" id="UP000663828">
    <property type="component" value="Unassembled WGS sequence"/>
</dbReference>
<name>A0A815EH79_ADIRI</name>
<dbReference type="InterPro" id="IPR011992">
    <property type="entry name" value="EF-hand-dom_pair"/>
</dbReference>
<protein>
    <recommendedName>
        <fullName evidence="3">EF-hand domain-containing protein</fullName>
    </recommendedName>
</protein>
<dbReference type="AlphaFoldDB" id="A0A815EH79"/>
<sequence>MDDCLLSDEQWSELSRAIYVYDQQGDRTTLNQVLVFILKSLVESIDDQDDPTATPNKNDEDFIEKQLVIALIECELAELIDANNCPRWCCRQRRQRIQPFVRNTHRFSDYLINLARAKAFDNTNSGFISKEQIQTCFGAHISERKMAELLQFAETKDNGHINYREKGTTVDRLIEIFNYDILELNPLKQKLGYVSTNGNFYPRLGYRSSLDRLLLLVKTKMNLRMNSLVVPANHIEYDIAQKLTELWENTPTVSNHNNAPILISWIKNIVENLKRPKNKFSYDHHIQQFALLLLILGSRNCYEFLRLNLYGALPHITNLELLKDSSDLIYYKNIYSYMIINTYFHRKIQLI</sequence>
<evidence type="ECO:0000313" key="2">
    <source>
        <dbReference type="Proteomes" id="UP000663828"/>
    </source>
</evidence>
<organism evidence="1 2">
    <name type="scientific">Adineta ricciae</name>
    <name type="common">Rotifer</name>
    <dbReference type="NCBI Taxonomy" id="249248"/>
    <lineage>
        <taxon>Eukaryota</taxon>
        <taxon>Metazoa</taxon>
        <taxon>Spiralia</taxon>
        <taxon>Gnathifera</taxon>
        <taxon>Rotifera</taxon>
        <taxon>Eurotatoria</taxon>
        <taxon>Bdelloidea</taxon>
        <taxon>Adinetida</taxon>
        <taxon>Adinetidae</taxon>
        <taxon>Adineta</taxon>
    </lineage>
</organism>
<keyword evidence="2" id="KW-1185">Reference proteome</keyword>